<dbReference type="InParanoid" id="A0A2K3DYZ2"/>
<dbReference type="RefSeq" id="XP_042926464.1">
    <property type="nucleotide sequence ID" value="XM_043061506.1"/>
</dbReference>
<dbReference type="Proteomes" id="UP000006906">
    <property type="component" value="Chromosome 3"/>
</dbReference>
<dbReference type="SUPFAM" id="SSF50494">
    <property type="entry name" value="Trypsin-like serine proteases"/>
    <property type="match status" value="1"/>
</dbReference>
<dbReference type="EMBL" id="CM008964">
    <property type="protein sequence ID" value="PNW85766.1"/>
    <property type="molecule type" value="Genomic_DNA"/>
</dbReference>
<evidence type="ECO:0000313" key="2">
    <source>
        <dbReference type="Proteomes" id="UP000006906"/>
    </source>
</evidence>
<dbReference type="KEGG" id="cre:CHLRE_03g206250v5"/>
<proteinExistence type="predicted"/>
<dbReference type="ExpressionAtlas" id="A0A2K3DYZ2">
    <property type="expression patterns" value="baseline and differential"/>
</dbReference>
<accession>A0A2K3DYZ2</accession>
<dbReference type="InterPro" id="IPR009003">
    <property type="entry name" value="Peptidase_S1_PA"/>
</dbReference>
<evidence type="ECO:0000313" key="1">
    <source>
        <dbReference type="EMBL" id="PNW85766.1"/>
    </source>
</evidence>
<name>A0A2K3DYZ2_CHLRE</name>
<protein>
    <submittedName>
        <fullName evidence="1">Uncharacterized protein</fullName>
    </submittedName>
</protein>
<dbReference type="AlphaFoldDB" id="A0A2K3DYZ2"/>
<sequence length="263" mass="27196">MLLATKSMEQASVHVSGDANVAAASIKALLATAGSAIAAAEEDDVIAKLAAETRRFTGHVLHTVKDPVTQMDAIDPKTGQAVLVPTCATVITPKCLATFAHDRKWKGGDEVEVKLHPAADTTSMRAVKTKVAIINTNADFIILEADTELQAPDMDAGIKAGTKFYGHGMSSPGHAANVYRGVITSANVEKYGLVFGDIASGKGDSGGGVFSATTGELMGLMVGRNRGLQKSCIIPAASLVTIAVALSKEGPMDPDPPPSDLPF</sequence>
<organism evidence="1 2">
    <name type="scientific">Chlamydomonas reinhardtii</name>
    <name type="common">Chlamydomonas smithii</name>
    <dbReference type="NCBI Taxonomy" id="3055"/>
    <lineage>
        <taxon>Eukaryota</taxon>
        <taxon>Viridiplantae</taxon>
        <taxon>Chlorophyta</taxon>
        <taxon>core chlorophytes</taxon>
        <taxon>Chlorophyceae</taxon>
        <taxon>CS clade</taxon>
        <taxon>Chlamydomonadales</taxon>
        <taxon>Chlamydomonadaceae</taxon>
        <taxon>Chlamydomonas</taxon>
    </lineage>
</organism>
<dbReference type="Gramene" id="PNW85766">
    <property type="protein sequence ID" value="PNW85766"/>
    <property type="gene ID" value="CHLRE_03g206250v5"/>
</dbReference>
<dbReference type="OrthoDB" id="561840at2759"/>
<reference evidence="1 2" key="1">
    <citation type="journal article" date="2007" name="Science">
        <title>The Chlamydomonas genome reveals the evolution of key animal and plant functions.</title>
        <authorList>
            <person name="Merchant S.S."/>
            <person name="Prochnik S.E."/>
            <person name="Vallon O."/>
            <person name="Harris E.H."/>
            <person name="Karpowicz S.J."/>
            <person name="Witman G.B."/>
            <person name="Terry A."/>
            <person name="Salamov A."/>
            <person name="Fritz-Laylin L.K."/>
            <person name="Marechal-Drouard L."/>
            <person name="Marshall W.F."/>
            <person name="Qu L.H."/>
            <person name="Nelson D.R."/>
            <person name="Sanderfoot A.A."/>
            <person name="Spalding M.H."/>
            <person name="Kapitonov V.V."/>
            <person name="Ren Q."/>
            <person name="Ferris P."/>
            <person name="Lindquist E."/>
            <person name="Shapiro H."/>
            <person name="Lucas S.M."/>
            <person name="Grimwood J."/>
            <person name="Schmutz J."/>
            <person name="Cardol P."/>
            <person name="Cerutti H."/>
            <person name="Chanfreau G."/>
            <person name="Chen C.L."/>
            <person name="Cognat V."/>
            <person name="Croft M.T."/>
            <person name="Dent R."/>
            <person name="Dutcher S."/>
            <person name="Fernandez E."/>
            <person name="Fukuzawa H."/>
            <person name="Gonzalez-Ballester D."/>
            <person name="Gonzalez-Halphen D."/>
            <person name="Hallmann A."/>
            <person name="Hanikenne M."/>
            <person name="Hippler M."/>
            <person name="Inwood W."/>
            <person name="Jabbari K."/>
            <person name="Kalanon M."/>
            <person name="Kuras R."/>
            <person name="Lefebvre P.A."/>
            <person name="Lemaire S.D."/>
            <person name="Lobanov A.V."/>
            <person name="Lohr M."/>
            <person name="Manuell A."/>
            <person name="Meier I."/>
            <person name="Mets L."/>
            <person name="Mittag M."/>
            <person name="Mittelmeier T."/>
            <person name="Moroney J.V."/>
            <person name="Moseley J."/>
            <person name="Napoli C."/>
            <person name="Nedelcu A.M."/>
            <person name="Niyogi K."/>
            <person name="Novoselov S.V."/>
            <person name="Paulsen I.T."/>
            <person name="Pazour G."/>
            <person name="Purton S."/>
            <person name="Ral J.P."/>
            <person name="Riano-Pachon D.M."/>
            <person name="Riekhof W."/>
            <person name="Rymarquis L."/>
            <person name="Schroda M."/>
            <person name="Stern D."/>
            <person name="Umen J."/>
            <person name="Willows R."/>
            <person name="Wilson N."/>
            <person name="Zimmer S.L."/>
            <person name="Allmer J."/>
            <person name="Balk J."/>
            <person name="Bisova K."/>
            <person name="Chen C.J."/>
            <person name="Elias M."/>
            <person name="Gendler K."/>
            <person name="Hauser C."/>
            <person name="Lamb M.R."/>
            <person name="Ledford H."/>
            <person name="Long J.C."/>
            <person name="Minagawa J."/>
            <person name="Page M.D."/>
            <person name="Pan J."/>
            <person name="Pootakham W."/>
            <person name="Roje S."/>
            <person name="Rose A."/>
            <person name="Stahlberg E."/>
            <person name="Terauchi A.M."/>
            <person name="Yang P."/>
            <person name="Ball S."/>
            <person name="Bowler C."/>
            <person name="Dieckmann C.L."/>
            <person name="Gladyshev V.N."/>
            <person name="Green P."/>
            <person name="Jorgensen R."/>
            <person name="Mayfield S."/>
            <person name="Mueller-Roeber B."/>
            <person name="Rajamani S."/>
            <person name="Sayre R.T."/>
            <person name="Brokstein P."/>
            <person name="Dubchak I."/>
            <person name="Goodstein D."/>
            <person name="Hornick L."/>
            <person name="Huang Y.W."/>
            <person name="Jhaveri J."/>
            <person name="Luo Y."/>
            <person name="Martinez D."/>
            <person name="Ngau W.C."/>
            <person name="Otillar B."/>
            <person name="Poliakov A."/>
            <person name="Porter A."/>
            <person name="Szajkowski L."/>
            <person name="Werner G."/>
            <person name="Zhou K."/>
            <person name="Grigoriev I.V."/>
            <person name="Rokhsar D.S."/>
            <person name="Grossman A.R."/>
        </authorList>
    </citation>
    <scope>NUCLEOTIDE SEQUENCE [LARGE SCALE GENOMIC DNA]</scope>
    <source>
        <strain evidence="2">CC-503</strain>
    </source>
</reference>
<gene>
    <name evidence="1" type="ORF">CHLRE_03g206250v5</name>
</gene>
<keyword evidence="2" id="KW-1185">Reference proteome</keyword>
<dbReference type="GeneID" id="5718845"/>